<evidence type="ECO:0000256" key="3">
    <source>
        <dbReference type="ARBA" id="ARBA00022741"/>
    </source>
</evidence>
<dbReference type="Proteomes" id="UP000827092">
    <property type="component" value="Unassembled WGS sequence"/>
</dbReference>
<dbReference type="GO" id="GO:0031683">
    <property type="term" value="F:G-protein beta/gamma-subunit complex binding"/>
    <property type="evidence" value="ECO:0007669"/>
    <property type="project" value="InterPro"/>
</dbReference>
<dbReference type="InterPro" id="IPR001019">
    <property type="entry name" value="Gprotein_alpha_su"/>
</dbReference>
<dbReference type="CDD" id="cd00066">
    <property type="entry name" value="G-alpha"/>
    <property type="match status" value="1"/>
</dbReference>
<reference evidence="11 12" key="1">
    <citation type="journal article" date="2022" name="Nat. Ecol. Evol.">
        <title>A masculinizing supergene underlies an exaggerated male reproductive morph in a spider.</title>
        <authorList>
            <person name="Hendrickx F."/>
            <person name="De Corte Z."/>
            <person name="Sonet G."/>
            <person name="Van Belleghem S.M."/>
            <person name="Kostlbacher S."/>
            <person name="Vangestel C."/>
        </authorList>
    </citation>
    <scope>NUCLEOTIDE SEQUENCE [LARGE SCALE GENOMIC DNA]</scope>
    <source>
        <strain evidence="11">W744_W776</strain>
    </source>
</reference>
<dbReference type="GO" id="GO:0005525">
    <property type="term" value="F:GTP binding"/>
    <property type="evidence" value="ECO:0007669"/>
    <property type="project" value="UniProtKB-KW"/>
</dbReference>
<keyword evidence="12" id="KW-1185">Reference proteome</keyword>
<dbReference type="GO" id="GO:0003924">
    <property type="term" value="F:GTPase activity"/>
    <property type="evidence" value="ECO:0007669"/>
    <property type="project" value="InterPro"/>
</dbReference>
<organism evidence="11 12">
    <name type="scientific">Oedothorax gibbosus</name>
    <dbReference type="NCBI Taxonomy" id="931172"/>
    <lineage>
        <taxon>Eukaryota</taxon>
        <taxon>Metazoa</taxon>
        <taxon>Ecdysozoa</taxon>
        <taxon>Arthropoda</taxon>
        <taxon>Chelicerata</taxon>
        <taxon>Arachnida</taxon>
        <taxon>Araneae</taxon>
        <taxon>Araneomorphae</taxon>
        <taxon>Entelegynae</taxon>
        <taxon>Araneoidea</taxon>
        <taxon>Linyphiidae</taxon>
        <taxon>Erigoninae</taxon>
        <taxon>Oedothorax</taxon>
    </lineage>
</organism>
<accession>A0AAV6VR70</accession>
<dbReference type="InterPro" id="IPR011025">
    <property type="entry name" value="GproteinA_insert"/>
</dbReference>
<sequence length="198" mass="22913">MDRICSEKYVPTATDVLRARVRTTGIIETHFKINDFVIRMFDVGGQRSERRKWIQCFDDVGALLFVVALSGYDMVLQEDNAVNRLQESLQLFSSICNNRFFINTSMILFLNKLDLFREKILYSGRHLRYYMVDYDGPDYDVDSGALFAQHKFQDANKHSGKVIYPHFTTATDTSNVQVVFQVVMDTIVRENLKTATLL</sequence>
<dbReference type="GO" id="GO:0005834">
    <property type="term" value="C:heterotrimeric G-protein complex"/>
    <property type="evidence" value="ECO:0007669"/>
    <property type="project" value="TreeGrafter"/>
</dbReference>
<dbReference type="Pfam" id="PF00503">
    <property type="entry name" value="G-alpha"/>
    <property type="match status" value="1"/>
</dbReference>
<feature type="binding site" evidence="9">
    <location>
        <begin position="111"/>
        <end position="114"/>
    </location>
    <ligand>
        <name>GTP</name>
        <dbReference type="ChEBI" id="CHEBI:37565"/>
    </ligand>
</feature>
<keyword evidence="5 9" id="KW-0342">GTP-binding</keyword>
<evidence type="ECO:0000256" key="6">
    <source>
        <dbReference type="ARBA" id="ARBA00023139"/>
    </source>
</evidence>
<dbReference type="AlphaFoldDB" id="A0AAV6VR70"/>
<evidence type="ECO:0000313" key="12">
    <source>
        <dbReference type="Proteomes" id="UP000827092"/>
    </source>
</evidence>
<dbReference type="Gene3D" id="1.10.400.10">
    <property type="entry name" value="GI Alpha 1, domain 2-like"/>
    <property type="match status" value="1"/>
</dbReference>
<evidence type="ECO:0000256" key="5">
    <source>
        <dbReference type="ARBA" id="ARBA00023134"/>
    </source>
</evidence>
<keyword evidence="8" id="KW-0449">Lipoprotein</keyword>
<evidence type="ECO:0000256" key="8">
    <source>
        <dbReference type="ARBA" id="ARBA00023288"/>
    </source>
</evidence>
<evidence type="ECO:0000256" key="7">
    <source>
        <dbReference type="ARBA" id="ARBA00023224"/>
    </source>
</evidence>
<gene>
    <name evidence="11" type="ORF">JTE90_029390</name>
</gene>
<evidence type="ECO:0000256" key="10">
    <source>
        <dbReference type="PIRSR" id="PIRSR601019-2"/>
    </source>
</evidence>
<dbReference type="GO" id="GO:0007188">
    <property type="term" value="P:adenylate cyclase-modulating G protein-coupled receptor signaling pathway"/>
    <property type="evidence" value="ECO:0007669"/>
    <property type="project" value="TreeGrafter"/>
</dbReference>
<dbReference type="SUPFAM" id="SSF47895">
    <property type="entry name" value="Transducin (alpha subunit), insertion domain"/>
    <property type="match status" value="1"/>
</dbReference>
<name>A0AAV6VR70_9ARAC</name>
<comment type="caution">
    <text evidence="11">The sequence shown here is derived from an EMBL/GenBank/DDBJ whole genome shotgun (WGS) entry which is preliminary data.</text>
</comment>
<dbReference type="SMART" id="SM00275">
    <property type="entry name" value="G_alpha"/>
    <property type="match status" value="1"/>
</dbReference>
<feature type="binding site" evidence="9">
    <location>
        <begin position="42"/>
        <end position="46"/>
    </location>
    <ligand>
        <name>GTP</name>
        <dbReference type="ChEBI" id="CHEBI:37565"/>
    </ligand>
</feature>
<evidence type="ECO:0000256" key="1">
    <source>
        <dbReference type="ARBA" id="ARBA00022707"/>
    </source>
</evidence>
<feature type="binding site" evidence="9">
    <location>
        <begin position="17"/>
        <end position="23"/>
    </location>
    <ligand>
        <name>GTP</name>
        <dbReference type="ChEBI" id="CHEBI:37565"/>
    </ligand>
</feature>
<evidence type="ECO:0000256" key="9">
    <source>
        <dbReference type="PIRSR" id="PIRSR601019-1"/>
    </source>
</evidence>
<dbReference type="PRINTS" id="PR00318">
    <property type="entry name" value="GPROTEINA"/>
</dbReference>
<evidence type="ECO:0008006" key="13">
    <source>
        <dbReference type="Google" id="ProtNLM"/>
    </source>
</evidence>
<keyword evidence="6" id="KW-0564">Palmitate</keyword>
<dbReference type="InterPro" id="IPR027417">
    <property type="entry name" value="P-loop_NTPase"/>
</dbReference>
<dbReference type="PANTHER" id="PTHR10218">
    <property type="entry name" value="GTP-BINDING PROTEIN ALPHA SUBUNIT"/>
    <property type="match status" value="1"/>
</dbReference>
<dbReference type="PROSITE" id="PS51882">
    <property type="entry name" value="G_ALPHA"/>
    <property type="match status" value="1"/>
</dbReference>
<keyword evidence="3 9" id="KW-0547">Nucleotide-binding</keyword>
<dbReference type="PANTHER" id="PTHR10218:SF231">
    <property type="entry name" value="GUANINE NUCLEOTIDE BINDING PROTEIN (G PROTEIN) ALPHA V1"/>
    <property type="match status" value="1"/>
</dbReference>
<keyword evidence="2 10" id="KW-0479">Metal-binding</keyword>
<protein>
    <recommendedName>
        <fullName evidence="13">Guanine nucleotide-binding protein G(O) subunit alpha</fullName>
    </recommendedName>
</protein>
<proteinExistence type="predicted"/>
<feature type="binding site" evidence="10">
    <location>
        <position position="23"/>
    </location>
    <ligand>
        <name>Mg(2+)</name>
        <dbReference type="ChEBI" id="CHEBI:18420"/>
    </ligand>
</feature>
<keyword evidence="4 10" id="KW-0460">Magnesium</keyword>
<dbReference type="GO" id="GO:0046872">
    <property type="term" value="F:metal ion binding"/>
    <property type="evidence" value="ECO:0007669"/>
    <property type="project" value="UniProtKB-KW"/>
</dbReference>
<keyword evidence="7" id="KW-0807">Transducer</keyword>
<dbReference type="GO" id="GO:0005737">
    <property type="term" value="C:cytoplasm"/>
    <property type="evidence" value="ECO:0007669"/>
    <property type="project" value="TreeGrafter"/>
</dbReference>
<dbReference type="SUPFAM" id="SSF52540">
    <property type="entry name" value="P-loop containing nucleoside triphosphate hydrolases"/>
    <property type="match status" value="1"/>
</dbReference>
<feature type="binding site" evidence="9">
    <location>
        <position position="170"/>
    </location>
    <ligand>
        <name>GTP</name>
        <dbReference type="ChEBI" id="CHEBI:37565"/>
    </ligand>
</feature>
<dbReference type="GO" id="GO:0001664">
    <property type="term" value="F:G protein-coupled receptor binding"/>
    <property type="evidence" value="ECO:0007669"/>
    <property type="project" value="TreeGrafter"/>
</dbReference>
<dbReference type="FunFam" id="3.40.50.300:FF:002307">
    <property type="entry name" value="Guanine nucleotide-binding protein G(k) subunit alpha"/>
    <property type="match status" value="1"/>
</dbReference>
<dbReference type="EMBL" id="JAFNEN010000046">
    <property type="protein sequence ID" value="KAG8197996.1"/>
    <property type="molecule type" value="Genomic_DNA"/>
</dbReference>
<dbReference type="Gene3D" id="3.40.50.300">
    <property type="entry name" value="P-loop containing nucleotide triphosphate hydrolases"/>
    <property type="match status" value="1"/>
</dbReference>
<evidence type="ECO:0000256" key="4">
    <source>
        <dbReference type="ARBA" id="ARBA00022842"/>
    </source>
</evidence>
<keyword evidence="1" id="KW-0519">Myristate</keyword>
<evidence type="ECO:0000256" key="2">
    <source>
        <dbReference type="ARBA" id="ARBA00022723"/>
    </source>
</evidence>
<evidence type="ECO:0000313" key="11">
    <source>
        <dbReference type="EMBL" id="KAG8197996.1"/>
    </source>
</evidence>